<dbReference type="Proteomes" id="UP000593571">
    <property type="component" value="Unassembled WGS sequence"/>
</dbReference>
<gene>
    <name evidence="1" type="ORF">HJG63_010602</name>
</gene>
<proteinExistence type="predicted"/>
<protein>
    <submittedName>
        <fullName evidence="1">Uncharacterized protein</fullName>
    </submittedName>
</protein>
<keyword evidence="2" id="KW-1185">Reference proteome</keyword>
<evidence type="ECO:0000313" key="2">
    <source>
        <dbReference type="Proteomes" id="UP000593571"/>
    </source>
</evidence>
<name>A0A7J8IMJ1_ROUAE</name>
<accession>A0A7J8IMJ1</accession>
<reference evidence="1 2" key="1">
    <citation type="journal article" date="2020" name="Nature">
        <title>Six reference-quality genomes reveal evolution of bat adaptations.</title>
        <authorList>
            <person name="Jebb D."/>
            <person name="Huang Z."/>
            <person name="Pippel M."/>
            <person name="Hughes G.M."/>
            <person name="Lavrichenko K."/>
            <person name="Devanna P."/>
            <person name="Winkler S."/>
            <person name="Jermiin L.S."/>
            <person name="Skirmuntt E.C."/>
            <person name="Katzourakis A."/>
            <person name="Burkitt-Gray L."/>
            <person name="Ray D.A."/>
            <person name="Sullivan K.A.M."/>
            <person name="Roscito J.G."/>
            <person name="Kirilenko B.M."/>
            <person name="Davalos L.M."/>
            <person name="Corthals A.P."/>
            <person name="Power M.L."/>
            <person name="Jones G."/>
            <person name="Ransome R.D."/>
            <person name="Dechmann D.K.N."/>
            <person name="Locatelli A.G."/>
            <person name="Puechmaille S.J."/>
            <person name="Fedrigo O."/>
            <person name="Jarvis E.D."/>
            <person name="Hiller M."/>
            <person name="Vernes S.C."/>
            <person name="Myers E.W."/>
            <person name="Teeling E.C."/>
        </authorList>
    </citation>
    <scope>NUCLEOTIDE SEQUENCE [LARGE SCALE GENOMIC DNA]</scope>
    <source>
        <strain evidence="1">MRouAeg1</strain>
        <tissue evidence="1">Muscle</tissue>
    </source>
</reference>
<dbReference type="AlphaFoldDB" id="A0A7J8IMJ1"/>
<comment type="caution">
    <text evidence="1">The sequence shown here is derived from an EMBL/GenBank/DDBJ whole genome shotgun (WGS) entry which is preliminary data.</text>
</comment>
<dbReference type="EMBL" id="JACASE010000003">
    <property type="protein sequence ID" value="KAF6485385.1"/>
    <property type="molecule type" value="Genomic_DNA"/>
</dbReference>
<evidence type="ECO:0000313" key="1">
    <source>
        <dbReference type="EMBL" id="KAF6485385.1"/>
    </source>
</evidence>
<sequence>MRFRARLIWSSYSSASPSLGNLFRHIWSMIFSLIWNNFVKFSPPPKTLNSPSSFLLLPPPLLPPTLSSSPISIPLSPNNNAYHVCRKAKTISVRTYIQLASILIHSSFLLARRSKALLLGKSSFTTIIFLPFALASSRTCTTSSHPFSVLSIPPSP</sequence>
<organism evidence="1 2">
    <name type="scientific">Rousettus aegyptiacus</name>
    <name type="common">Egyptian fruit bat</name>
    <name type="synonym">Pteropus aegyptiacus</name>
    <dbReference type="NCBI Taxonomy" id="9407"/>
    <lineage>
        <taxon>Eukaryota</taxon>
        <taxon>Metazoa</taxon>
        <taxon>Chordata</taxon>
        <taxon>Craniata</taxon>
        <taxon>Vertebrata</taxon>
        <taxon>Euteleostomi</taxon>
        <taxon>Mammalia</taxon>
        <taxon>Eutheria</taxon>
        <taxon>Laurasiatheria</taxon>
        <taxon>Chiroptera</taxon>
        <taxon>Yinpterochiroptera</taxon>
        <taxon>Pteropodoidea</taxon>
        <taxon>Pteropodidae</taxon>
        <taxon>Rousettinae</taxon>
        <taxon>Rousettus</taxon>
    </lineage>
</organism>